<feature type="transmembrane region" description="Helical" evidence="2">
    <location>
        <begin position="433"/>
        <end position="460"/>
    </location>
</feature>
<organism evidence="3 4">
    <name type="scientific">Puccinia sorghi</name>
    <dbReference type="NCBI Taxonomy" id="27349"/>
    <lineage>
        <taxon>Eukaryota</taxon>
        <taxon>Fungi</taxon>
        <taxon>Dikarya</taxon>
        <taxon>Basidiomycota</taxon>
        <taxon>Pucciniomycotina</taxon>
        <taxon>Pucciniomycetes</taxon>
        <taxon>Pucciniales</taxon>
        <taxon>Pucciniaceae</taxon>
        <taxon>Puccinia</taxon>
    </lineage>
</organism>
<dbReference type="GO" id="GO:0005794">
    <property type="term" value="C:Golgi apparatus"/>
    <property type="evidence" value="ECO:0007669"/>
    <property type="project" value="TreeGrafter"/>
</dbReference>
<feature type="compositionally biased region" description="Low complexity" evidence="1">
    <location>
        <begin position="171"/>
        <end position="181"/>
    </location>
</feature>
<keyword evidence="2" id="KW-1133">Transmembrane helix</keyword>
<feature type="transmembrane region" description="Helical" evidence="2">
    <location>
        <begin position="546"/>
        <end position="564"/>
    </location>
</feature>
<dbReference type="STRING" id="27349.A0A0L6VD41"/>
<dbReference type="PANTHER" id="PTHR34391">
    <property type="entry name" value="UPF0658 GOLGI APPARATUS MEMBRANE PROTEIN C1952.10C-RELATED"/>
    <property type="match status" value="1"/>
</dbReference>
<keyword evidence="2" id="KW-0472">Membrane</keyword>
<dbReference type="EMBL" id="LAVV01006700">
    <property type="protein sequence ID" value="KNZ58701.1"/>
    <property type="molecule type" value="Genomic_DNA"/>
</dbReference>
<evidence type="ECO:0000313" key="4">
    <source>
        <dbReference type="Proteomes" id="UP000037035"/>
    </source>
</evidence>
<evidence type="ECO:0000313" key="3">
    <source>
        <dbReference type="EMBL" id="KNZ58701.1"/>
    </source>
</evidence>
<keyword evidence="2" id="KW-0812">Transmembrane</keyword>
<proteinExistence type="predicted"/>
<feature type="compositionally biased region" description="Polar residues" evidence="1">
    <location>
        <begin position="708"/>
        <end position="718"/>
    </location>
</feature>
<feature type="transmembrane region" description="Helical" evidence="2">
    <location>
        <begin position="387"/>
        <end position="413"/>
    </location>
</feature>
<comment type="caution">
    <text evidence="3">The sequence shown here is derived from an EMBL/GenBank/DDBJ whole genome shotgun (WGS) entry which is preliminary data.</text>
</comment>
<name>A0A0L6VD41_9BASI</name>
<dbReference type="AlphaFoldDB" id="A0A0L6VD41"/>
<dbReference type="VEuPathDB" id="FungiDB:VP01_1877g13"/>
<dbReference type="Proteomes" id="UP000037035">
    <property type="component" value="Unassembled WGS sequence"/>
</dbReference>
<evidence type="ECO:0000256" key="2">
    <source>
        <dbReference type="SAM" id="Phobius"/>
    </source>
</evidence>
<sequence>MSSQNGQVFHEWFIIVPPPQKYCKLSYTHLTSLKQIKKVYKLFSHRYLLVVVIIATSQMILQLWLEGRSLVVHVCLFRLKRQGVDLLNKILQTRNQPSPISKTSRPEVTLATQPLSGWTRMMPFPSRFGRWSGAMGRRIVSIHSNTHVSNKNKNNEPPPSLANKTAAAVTSPRLSPSSQSPSPLPGATSPPNSTPQPPKSSLQTPPEAEPTGRGIKKAKPEEEHKNKRKHLRKSSQRPLKDSEKDPQALHILQKVQLQDGDASTIQTEDVAAPGAAIFVLDGNLINLSAKCATALQLPMEKICRDDRTDIARMVFQVWLWGLTIWGLLLESVPHLAAVAVSHFIGLSFVALALRRNLILNDKFISVVNNECDGVDVLPNFWGLLIKLTIVSVVFVTATALALTFLGFKLYSVLLNSMQVLDWRNFKKLGASRMVRIAHTLSSIFAAILQLNAYFVTVFLVSGRKGLNFGCSCEFTIIGLWDRRYGLTRWSTKNGAWDQRLFITQLPLKPPWGFCWHFQSRGLILTSLSFEKNDKIVLSYSLKNEKLIGIVTFLIFDVALLLVLFKKINLLKQCLPFTSYVRISTRTWQEPGCFVRSLFLHNLISQSENIFIVVNFTGIIACILMFASLLIAAACLIVLDRGLLSKVNRDSKAPSNTSKPEMDIHEVAFPQDDFTEFTNQGNLEELSISQRGSGSIISPPQAIHKPSNHQDGLESSLSC</sequence>
<reference evidence="3 4" key="1">
    <citation type="submission" date="2015-08" db="EMBL/GenBank/DDBJ databases">
        <title>Next Generation Sequencing and Analysis of the Genome of Puccinia sorghi L Schw, the Causal Agent of Maize Common Rust.</title>
        <authorList>
            <person name="Rochi L."/>
            <person name="Burguener G."/>
            <person name="Darino M."/>
            <person name="Turjanski A."/>
            <person name="Kreff E."/>
            <person name="Dieguez M.J."/>
            <person name="Sacco F."/>
        </authorList>
    </citation>
    <scope>NUCLEOTIDE SEQUENCE [LARGE SCALE GENOMIC DNA]</scope>
    <source>
        <strain evidence="3 4">RO10H11247</strain>
    </source>
</reference>
<feature type="transmembrane region" description="Helical" evidence="2">
    <location>
        <begin position="47"/>
        <end position="65"/>
    </location>
</feature>
<protein>
    <submittedName>
        <fullName evidence="3">Uncharacterized protein</fullName>
    </submittedName>
</protein>
<feature type="compositionally biased region" description="Basic residues" evidence="1">
    <location>
        <begin position="226"/>
        <end position="235"/>
    </location>
</feature>
<feature type="region of interest" description="Disordered" evidence="1">
    <location>
        <begin position="144"/>
        <end position="246"/>
    </location>
</feature>
<dbReference type="OrthoDB" id="2505652at2759"/>
<evidence type="ECO:0000256" key="1">
    <source>
        <dbReference type="SAM" id="MobiDB-lite"/>
    </source>
</evidence>
<gene>
    <name evidence="3" type="ORF">VP01_1877g13</name>
</gene>
<feature type="transmembrane region" description="Helical" evidence="2">
    <location>
        <begin position="609"/>
        <end position="638"/>
    </location>
</feature>
<accession>A0A0L6VD41</accession>
<keyword evidence="4" id="KW-1185">Reference proteome</keyword>
<dbReference type="PANTHER" id="PTHR34391:SF2">
    <property type="entry name" value="TRP C-TERMINAL DOMAIN-CONTAINING PROTEIN"/>
    <property type="match status" value="1"/>
</dbReference>
<feature type="region of interest" description="Disordered" evidence="1">
    <location>
        <begin position="691"/>
        <end position="718"/>
    </location>
</feature>
<dbReference type="InterPro" id="IPR040410">
    <property type="entry name" value="UPF0658_Golgi"/>
</dbReference>